<dbReference type="Proteomes" id="UP000199350">
    <property type="component" value="Chromosome I"/>
</dbReference>
<organism evidence="1 2">
    <name type="scientific">Corynebacterium mycetoides</name>
    <dbReference type="NCBI Taxonomy" id="38302"/>
    <lineage>
        <taxon>Bacteria</taxon>
        <taxon>Bacillati</taxon>
        <taxon>Actinomycetota</taxon>
        <taxon>Actinomycetes</taxon>
        <taxon>Mycobacteriales</taxon>
        <taxon>Corynebacteriaceae</taxon>
        <taxon>Corynebacterium</taxon>
    </lineage>
</organism>
<sequence length="380" mass="41643">MNHISFQPERWNGTHLSISVGTDGSEEKLNFVFDEVIPLEEDSLAIALSTLCGTRFDRIDFGFPVSSSVVSGIAEWTGSDVQASGSLDFIPNKKDGSNAVLNFSGGLDSLASKFLLGDCELVSLDFGGRFSRERNFFQQFDTRIIETNIVTTGLRSNSWSFMGIGPLLLANCFESPYFAFGSILEASQLRLNAPASAAHTFPPFKLAGYESVAPVAGISEVGTVLLVLRHNPDLLSKSLLSLASPGEEKYFRKIALAQLVDDIFGFGIDAPPLPTSQKVHYKFGQNFAVDLTALLLFAYGRTEQAEALVSGVPTEISSQLSAGDFDFMFKTDPRFYEQYPDALRGPLEDGLRRGGLGWYSSRDYESVSKIREILTGYYAF</sequence>
<protein>
    <submittedName>
        <fullName evidence="1">Cyanophycin synthetase</fullName>
    </submittedName>
</protein>
<proteinExistence type="predicted"/>
<dbReference type="AlphaFoldDB" id="A0A1G9NJT8"/>
<accession>A0A1G9NJT8</accession>
<evidence type="ECO:0000313" key="1">
    <source>
        <dbReference type="EMBL" id="SDL86613.1"/>
    </source>
</evidence>
<reference evidence="2" key="1">
    <citation type="submission" date="2016-10" db="EMBL/GenBank/DDBJ databases">
        <authorList>
            <person name="Varghese N."/>
            <person name="Submissions S."/>
        </authorList>
    </citation>
    <scope>NUCLEOTIDE SEQUENCE [LARGE SCALE GENOMIC DNA]</scope>
    <source>
        <strain evidence="2">DSM 20632</strain>
    </source>
</reference>
<keyword evidence="2" id="KW-1185">Reference proteome</keyword>
<dbReference type="RefSeq" id="WP_157672443.1">
    <property type="nucleotide sequence ID" value="NZ_LT629700.1"/>
</dbReference>
<dbReference type="EMBL" id="LT629700">
    <property type="protein sequence ID" value="SDL86613.1"/>
    <property type="molecule type" value="Genomic_DNA"/>
</dbReference>
<evidence type="ECO:0000313" key="2">
    <source>
        <dbReference type="Proteomes" id="UP000199350"/>
    </source>
</evidence>
<dbReference type="STRING" id="38302.SAMN04488535_1049"/>
<gene>
    <name evidence="1" type="ORF">SAMN04488535_1049</name>
</gene>
<name>A0A1G9NJT8_9CORY</name>
<dbReference type="OrthoDB" id="2403548at2"/>